<organism evidence="1 2">
    <name type="scientific">Paraburkholderia phenoliruptrix</name>
    <dbReference type="NCBI Taxonomy" id="252970"/>
    <lineage>
        <taxon>Bacteria</taxon>
        <taxon>Pseudomonadati</taxon>
        <taxon>Pseudomonadota</taxon>
        <taxon>Betaproteobacteria</taxon>
        <taxon>Burkholderiales</taxon>
        <taxon>Burkholderiaceae</taxon>
        <taxon>Paraburkholderia</taxon>
    </lineage>
</organism>
<protein>
    <submittedName>
        <fullName evidence="1">Uncharacterized protein</fullName>
    </submittedName>
</protein>
<sequence>MSRFYSLTITPQGSTTPFRAYTSHPNNIYDPAALNIEYDALVGPYGTPSGASTVTVYGIPLQDLTQAQQFAGMTLELKSGMRAGLPLANPAQAGTILKGTIFQSFGNWEGVDQTLDFVVIPGVYTVDTPGNILLDWSAGMSLADALRQTFAIAYPGFTVSMNISGDLVQNHDEPHICGTLDQLAQIVGDITEGVFDNRVTIGIQAGQIVVYDSTYKPGPIQLNFNDFVGQPTWIGINTIQTKLVARADLQMGAIVKMPEGLQNAPGYIKTSASAYPSSIKYQTTFQNNFIINELRQIGNFRSPDAAQWSTIANCIVVPG</sequence>
<name>A0A6J5CP23_9BURK</name>
<dbReference type="RefSeq" id="WP_244142801.1">
    <property type="nucleotide sequence ID" value="NZ_CADFGL010000083.1"/>
</dbReference>
<dbReference type="AlphaFoldDB" id="A0A6J5CP23"/>
<proteinExistence type="predicted"/>
<accession>A0A6J5CP23</accession>
<reference evidence="1 2" key="1">
    <citation type="submission" date="2020-04" db="EMBL/GenBank/DDBJ databases">
        <authorList>
            <person name="De Canck E."/>
        </authorList>
    </citation>
    <scope>NUCLEOTIDE SEQUENCE [LARGE SCALE GENOMIC DNA]</scope>
    <source>
        <strain evidence="1 2">LMG 22037</strain>
    </source>
</reference>
<gene>
    <name evidence="1" type="ORF">LMG22037_06623</name>
</gene>
<evidence type="ECO:0000313" key="1">
    <source>
        <dbReference type="EMBL" id="CAB3742686.1"/>
    </source>
</evidence>
<evidence type="ECO:0000313" key="2">
    <source>
        <dbReference type="Proteomes" id="UP000494249"/>
    </source>
</evidence>
<dbReference type="EMBL" id="CADIKB010000089">
    <property type="protein sequence ID" value="CAB3742686.1"/>
    <property type="molecule type" value="Genomic_DNA"/>
</dbReference>
<dbReference type="Proteomes" id="UP000494249">
    <property type="component" value="Unassembled WGS sequence"/>
</dbReference>